<evidence type="ECO:0000313" key="1">
    <source>
        <dbReference type="EMBL" id="AWM14732.1"/>
    </source>
</evidence>
<dbReference type="KEGG" id="fse:DI487_13270"/>
<reference evidence="1 2" key="1">
    <citation type="submission" date="2018-05" db="EMBL/GenBank/DDBJ databases">
        <title>Flavobacterium sp. MEBiC07310.</title>
        <authorList>
            <person name="Baek K."/>
        </authorList>
    </citation>
    <scope>NUCLEOTIDE SEQUENCE [LARGE SCALE GENOMIC DNA]</scope>
    <source>
        <strain evidence="1 2">MEBiC07310</strain>
    </source>
</reference>
<dbReference type="AlphaFoldDB" id="A0A2U8QWZ1"/>
<organism evidence="1 2">
    <name type="scientific">Flavobacterium sediminis</name>
    <dbReference type="NCBI Taxonomy" id="2201181"/>
    <lineage>
        <taxon>Bacteria</taxon>
        <taxon>Pseudomonadati</taxon>
        <taxon>Bacteroidota</taxon>
        <taxon>Flavobacteriia</taxon>
        <taxon>Flavobacteriales</taxon>
        <taxon>Flavobacteriaceae</taxon>
        <taxon>Flavobacterium</taxon>
    </lineage>
</organism>
<dbReference type="PROSITE" id="PS51257">
    <property type="entry name" value="PROKAR_LIPOPROTEIN"/>
    <property type="match status" value="1"/>
</dbReference>
<dbReference type="Proteomes" id="UP000245429">
    <property type="component" value="Chromosome"/>
</dbReference>
<gene>
    <name evidence="1" type="ORF">DI487_13270</name>
</gene>
<dbReference type="EMBL" id="CP029463">
    <property type="protein sequence ID" value="AWM14732.1"/>
    <property type="molecule type" value="Genomic_DNA"/>
</dbReference>
<protein>
    <recommendedName>
        <fullName evidence="3">Lipoprotein</fullName>
    </recommendedName>
</protein>
<accession>A0A2U8QWZ1</accession>
<evidence type="ECO:0008006" key="3">
    <source>
        <dbReference type="Google" id="ProtNLM"/>
    </source>
</evidence>
<sequence>MTIKTLKILLPFIFTTFILSCNQTEKKESNTKINENKSTIISTDKNKLGKLIDLNTYKPKK</sequence>
<proteinExistence type="predicted"/>
<name>A0A2U8QWZ1_9FLAO</name>
<keyword evidence="2" id="KW-1185">Reference proteome</keyword>
<evidence type="ECO:0000313" key="2">
    <source>
        <dbReference type="Proteomes" id="UP000245429"/>
    </source>
</evidence>